<proteinExistence type="predicted"/>
<dbReference type="Proteomes" id="UP001229421">
    <property type="component" value="Unassembled WGS sequence"/>
</dbReference>
<dbReference type="Pfam" id="PF00010">
    <property type="entry name" value="HLH"/>
    <property type="match status" value="1"/>
</dbReference>
<dbReference type="InterPro" id="IPR044283">
    <property type="entry name" value="FAMA/SPEECHLESS/MUTE-like"/>
</dbReference>
<dbReference type="SUPFAM" id="SSF47459">
    <property type="entry name" value="HLH, helix-loop-helix DNA-binding domain"/>
    <property type="match status" value="1"/>
</dbReference>
<evidence type="ECO:0000256" key="4">
    <source>
        <dbReference type="ARBA" id="ARBA00023163"/>
    </source>
</evidence>
<keyword evidence="5" id="KW-0539">Nucleus</keyword>
<accession>A0AAD8L2S9</accession>
<evidence type="ECO:0000259" key="6">
    <source>
        <dbReference type="PROSITE" id="PS50888"/>
    </source>
</evidence>
<dbReference type="InterPro" id="IPR011598">
    <property type="entry name" value="bHLH_dom"/>
</dbReference>
<dbReference type="PROSITE" id="PS50888">
    <property type="entry name" value="BHLH"/>
    <property type="match status" value="1"/>
</dbReference>
<dbReference type="PANTHER" id="PTHR46684">
    <property type="entry name" value="TRANSCRIPTION FACTOR FAMA"/>
    <property type="match status" value="1"/>
</dbReference>
<keyword evidence="8" id="KW-1185">Reference proteome</keyword>
<dbReference type="SMART" id="SM00353">
    <property type="entry name" value="HLH"/>
    <property type="match status" value="1"/>
</dbReference>
<sequence>MTGVCTFSPDDHDTNLSFLSVDLGYELMAMAPSGLNDQVVASGGLQEVVQGRKSKRLKLSASHGGDGQQKVSHIAVERNRRKQMNQHLSVLRSLMPCFYVKKGDQASIIGGVVEYITELQQIIQSLESKKRRKVVMSGSSPLKQPFSPMPSMPISPRTPQPITSPCRPIYPPFIQPSLNTSPANSFANSDSCSDLIANSRSAVAEVEVKFASGNLIMKIRSNRILGQITKVIAVLECLSLEVLHADISVVDETMVNCFTIKIGVECQLSVEEVAQHIQQTFG</sequence>
<evidence type="ECO:0000256" key="5">
    <source>
        <dbReference type="ARBA" id="ARBA00023242"/>
    </source>
</evidence>
<evidence type="ECO:0000256" key="1">
    <source>
        <dbReference type="ARBA" id="ARBA00004123"/>
    </source>
</evidence>
<dbReference type="GO" id="GO:0003677">
    <property type="term" value="F:DNA binding"/>
    <property type="evidence" value="ECO:0007669"/>
    <property type="project" value="UniProtKB-KW"/>
</dbReference>
<evidence type="ECO:0000313" key="7">
    <source>
        <dbReference type="EMBL" id="KAK1431786.1"/>
    </source>
</evidence>
<dbReference type="PANTHER" id="PTHR46684:SF12">
    <property type="entry name" value="MYC-TYPE, BASIC HELIX-LOOP-HELIX (BHLH) DOMAIN-CONTAINING PROTEIN-RELATED"/>
    <property type="match status" value="1"/>
</dbReference>
<evidence type="ECO:0000256" key="2">
    <source>
        <dbReference type="ARBA" id="ARBA00023015"/>
    </source>
</evidence>
<gene>
    <name evidence="7" type="ORF">QVD17_08436</name>
</gene>
<dbReference type="AlphaFoldDB" id="A0AAD8L2S9"/>
<dbReference type="GO" id="GO:0010052">
    <property type="term" value="P:guard cell differentiation"/>
    <property type="evidence" value="ECO:0007669"/>
    <property type="project" value="InterPro"/>
</dbReference>
<name>A0AAD8L2S9_TARER</name>
<dbReference type="Gene3D" id="4.10.280.10">
    <property type="entry name" value="Helix-loop-helix DNA-binding domain"/>
    <property type="match status" value="1"/>
</dbReference>
<keyword evidence="3" id="KW-0238">DNA-binding</keyword>
<feature type="domain" description="BHLH" evidence="6">
    <location>
        <begin position="68"/>
        <end position="119"/>
    </location>
</feature>
<keyword evidence="4" id="KW-0804">Transcription</keyword>
<dbReference type="EMBL" id="JAUHHV010000002">
    <property type="protein sequence ID" value="KAK1431786.1"/>
    <property type="molecule type" value="Genomic_DNA"/>
</dbReference>
<keyword evidence="2" id="KW-0805">Transcription regulation</keyword>
<dbReference type="GO" id="GO:0005634">
    <property type="term" value="C:nucleus"/>
    <property type="evidence" value="ECO:0007669"/>
    <property type="project" value="UniProtKB-SubCell"/>
</dbReference>
<dbReference type="InterPro" id="IPR036638">
    <property type="entry name" value="HLH_DNA-bd_sf"/>
</dbReference>
<dbReference type="GO" id="GO:0003700">
    <property type="term" value="F:DNA-binding transcription factor activity"/>
    <property type="evidence" value="ECO:0007669"/>
    <property type="project" value="InterPro"/>
</dbReference>
<protein>
    <recommendedName>
        <fullName evidence="6">BHLH domain-containing protein</fullName>
    </recommendedName>
</protein>
<reference evidence="7" key="1">
    <citation type="journal article" date="2023" name="bioRxiv">
        <title>Improved chromosome-level genome assembly for marigold (Tagetes erecta).</title>
        <authorList>
            <person name="Jiang F."/>
            <person name="Yuan L."/>
            <person name="Wang S."/>
            <person name="Wang H."/>
            <person name="Xu D."/>
            <person name="Wang A."/>
            <person name="Fan W."/>
        </authorList>
    </citation>
    <scope>NUCLEOTIDE SEQUENCE</scope>
    <source>
        <strain evidence="7">WSJ</strain>
        <tissue evidence="7">Leaf</tissue>
    </source>
</reference>
<dbReference type="GO" id="GO:0045893">
    <property type="term" value="P:positive regulation of DNA-templated transcription"/>
    <property type="evidence" value="ECO:0007669"/>
    <property type="project" value="TreeGrafter"/>
</dbReference>
<evidence type="ECO:0000313" key="8">
    <source>
        <dbReference type="Proteomes" id="UP001229421"/>
    </source>
</evidence>
<comment type="subcellular location">
    <subcellularLocation>
        <location evidence="1">Nucleus</location>
    </subcellularLocation>
</comment>
<evidence type="ECO:0000256" key="3">
    <source>
        <dbReference type="ARBA" id="ARBA00023125"/>
    </source>
</evidence>
<comment type="caution">
    <text evidence="7">The sequence shown here is derived from an EMBL/GenBank/DDBJ whole genome shotgun (WGS) entry which is preliminary data.</text>
</comment>
<organism evidence="7 8">
    <name type="scientific">Tagetes erecta</name>
    <name type="common">African marigold</name>
    <dbReference type="NCBI Taxonomy" id="13708"/>
    <lineage>
        <taxon>Eukaryota</taxon>
        <taxon>Viridiplantae</taxon>
        <taxon>Streptophyta</taxon>
        <taxon>Embryophyta</taxon>
        <taxon>Tracheophyta</taxon>
        <taxon>Spermatophyta</taxon>
        <taxon>Magnoliopsida</taxon>
        <taxon>eudicotyledons</taxon>
        <taxon>Gunneridae</taxon>
        <taxon>Pentapetalae</taxon>
        <taxon>asterids</taxon>
        <taxon>campanulids</taxon>
        <taxon>Asterales</taxon>
        <taxon>Asteraceae</taxon>
        <taxon>Asteroideae</taxon>
        <taxon>Heliantheae alliance</taxon>
        <taxon>Tageteae</taxon>
        <taxon>Tagetes</taxon>
    </lineage>
</organism>
<dbReference type="GO" id="GO:0046983">
    <property type="term" value="F:protein dimerization activity"/>
    <property type="evidence" value="ECO:0007669"/>
    <property type="project" value="InterPro"/>
</dbReference>